<dbReference type="AlphaFoldDB" id="A0A1D2YVN3"/>
<dbReference type="STRING" id="337097.BHF71_07450"/>
<organism evidence="2 3">
    <name type="scientific">Vulcanibacillus modesticaldus</name>
    <dbReference type="NCBI Taxonomy" id="337097"/>
    <lineage>
        <taxon>Bacteria</taxon>
        <taxon>Bacillati</taxon>
        <taxon>Bacillota</taxon>
        <taxon>Bacilli</taxon>
        <taxon>Bacillales</taxon>
        <taxon>Bacillaceae</taxon>
        <taxon>Vulcanibacillus</taxon>
    </lineage>
</organism>
<accession>A0A1D2YVN3</accession>
<dbReference type="RefSeq" id="WP_069656380.1">
    <property type="nucleotide sequence ID" value="NZ_MIJF01000014.1"/>
</dbReference>
<evidence type="ECO:0000313" key="3">
    <source>
        <dbReference type="Proteomes" id="UP000243739"/>
    </source>
</evidence>
<dbReference type="Proteomes" id="UP000243739">
    <property type="component" value="Unassembled WGS sequence"/>
</dbReference>
<comment type="caution">
    <text evidence="2">The sequence shown here is derived from an EMBL/GenBank/DDBJ whole genome shotgun (WGS) entry which is preliminary data.</text>
</comment>
<dbReference type="Pfam" id="PF06898">
    <property type="entry name" value="YqfD"/>
    <property type="match status" value="1"/>
</dbReference>
<evidence type="ECO:0000313" key="2">
    <source>
        <dbReference type="EMBL" id="OEF99723.1"/>
    </source>
</evidence>
<proteinExistence type="predicted"/>
<keyword evidence="1" id="KW-0812">Transmembrane</keyword>
<dbReference type="EMBL" id="MIJF01000014">
    <property type="protein sequence ID" value="OEF99723.1"/>
    <property type="molecule type" value="Genomic_DNA"/>
</dbReference>
<dbReference type="PIRSF" id="PIRSF029895">
    <property type="entry name" value="SpoIV"/>
    <property type="match status" value="1"/>
</dbReference>
<gene>
    <name evidence="2" type="ORF">BHF71_07450</name>
</gene>
<dbReference type="NCBIfam" id="TIGR02876">
    <property type="entry name" value="spore_yqfD"/>
    <property type="match status" value="1"/>
</dbReference>
<keyword evidence="1" id="KW-1133">Transmembrane helix</keyword>
<protein>
    <submittedName>
        <fullName evidence="2">Sporulation protein YqfD</fullName>
    </submittedName>
</protein>
<sequence>MQKKINWLKGYVICRLSGKHIELFINQAIKEELNIWDVKMINDGSAIFSISLKDFFSLKQILKKTFTRIHIIKKIGLPFLMTKGLRRKGVLIGFILFLLIIYLFSSMIWTIEIEGNKTIKDEEIYQAINEIGIHRGMLKIKLPDKKVIQEQLQNKLEDTSWIGVKLKGTLLQITVIEKVKPDPKPLVGPRNIISTKNAVIYKILAETGLPQVKVNDRVKKGDILISGYIGEEEDKKVVAAEGEVLGIVWYQSRIIIPVKQKWRELTGNVFKRKYIMIGNRMIKIKGFGEIPYERYQQRYILKQLTFKNYKLPVGFIEENLLEYEERERFLSDTLAYKISMEQTKRDLYSKIKSDSKILSEKVLLKKKENGKFTLKVLFEVLEDITTTQPIILQPIDQGE</sequence>
<dbReference type="InterPro" id="IPR010690">
    <property type="entry name" value="YqfD"/>
</dbReference>
<keyword evidence="3" id="KW-1185">Reference proteome</keyword>
<name>A0A1D2YVN3_9BACI</name>
<dbReference type="OrthoDB" id="1640349at2"/>
<feature type="transmembrane region" description="Helical" evidence="1">
    <location>
        <begin position="90"/>
        <end position="111"/>
    </location>
</feature>
<reference evidence="2 3" key="1">
    <citation type="submission" date="2016-09" db="EMBL/GenBank/DDBJ databases">
        <title>Draft genome sequence for the type strain of Vulcanibacillus modesticaldus BR, a strictly anaerobic, moderately thermophilic, and nitrate-reducing bacterium from deep sea-hydrothermal vents of the Mid-Atlantic Ridge.</title>
        <authorList>
            <person name="Abin C.A."/>
            <person name="Hollibaugh J.T."/>
        </authorList>
    </citation>
    <scope>NUCLEOTIDE SEQUENCE [LARGE SCALE GENOMIC DNA]</scope>
    <source>
        <strain evidence="2 3">BR</strain>
    </source>
</reference>
<keyword evidence="1" id="KW-0472">Membrane</keyword>
<evidence type="ECO:0000256" key="1">
    <source>
        <dbReference type="SAM" id="Phobius"/>
    </source>
</evidence>